<protein>
    <submittedName>
        <fullName evidence="6">FAD-dependent oxidoreductase</fullName>
    </submittedName>
</protein>
<evidence type="ECO:0000256" key="1">
    <source>
        <dbReference type="ARBA" id="ARBA00022485"/>
    </source>
</evidence>
<keyword evidence="4" id="KW-0408">Iron</keyword>
<keyword evidence="1" id="KW-0004">4Fe-4S</keyword>
<proteinExistence type="predicted"/>
<evidence type="ECO:0000256" key="4">
    <source>
        <dbReference type="ARBA" id="ARBA00023004"/>
    </source>
</evidence>
<evidence type="ECO:0000256" key="5">
    <source>
        <dbReference type="ARBA" id="ARBA00023014"/>
    </source>
</evidence>
<comment type="caution">
    <text evidence="6">The sequence shown here is derived from an EMBL/GenBank/DDBJ whole genome shotgun (WGS) entry which is preliminary data.</text>
</comment>
<dbReference type="GO" id="GO:0016491">
    <property type="term" value="F:oxidoreductase activity"/>
    <property type="evidence" value="ECO:0007669"/>
    <property type="project" value="UniProtKB-KW"/>
</dbReference>
<name>A0A9D1S5K1_9FIRM</name>
<evidence type="ECO:0000256" key="3">
    <source>
        <dbReference type="ARBA" id="ARBA00023002"/>
    </source>
</evidence>
<reference evidence="6" key="2">
    <citation type="journal article" date="2021" name="PeerJ">
        <title>Extensive microbial diversity within the chicken gut microbiome revealed by metagenomics and culture.</title>
        <authorList>
            <person name="Gilroy R."/>
            <person name="Ravi A."/>
            <person name="Getino M."/>
            <person name="Pursley I."/>
            <person name="Horton D.L."/>
            <person name="Alikhan N.F."/>
            <person name="Baker D."/>
            <person name="Gharbi K."/>
            <person name="Hall N."/>
            <person name="Watson M."/>
            <person name="Adriaenssens E.M."/>
            <person name="Foster-Nyarko E."/>
            <person name="Jarju S."/>
            <person name="Secka A."/>
            <person name="Antonio M."/>
            <person name="Oren A."/>
            <person name="Chaudhuri R.R."/>
            <person name="La Ragione R."/>
            <person name="Hildebrand F."/>
            <person name="Pallen M.J."/>
        </authorList>
    </citation>
    <scope>NUCLEOTIDE SEQUENCE</scope>
    <source>
        <strain evidence="6">ChiSjej4B22-9803</strain>
    </source>
</reference>
<evidence type="ECO:0000256" key="2">
    <source>
        <dbReference type="ARBA" id="ARBA00022723"/>
    </source>
</evidence>
<organism evidence="6 7">
    <name type="scientific">Candidatus Avimonoglobus intestinipullorum</name>
    <dbReference type="NCBI Taxonomy" id="2840699"/>
    <lineage>
        <taxon>Bacteria</taxon>
        <taxon>Bacillati</taxon>
        <taxon>Bacillota</taxon>
        <taxon>Clostridia</taxon>
        <taxon>Eubacteriales</taxon>
        <taxon>Candidatus Avimonoglobus</taxon>
    </lineage>
</organism>
<keyword evidence="2" id="KW-0479">Metal-binding</keyword>
<dbReference type="InterPro" id="IPR036188">
    <property type="entry name" value="FAD/NAD-bd_sf"/>
</dbReference>
<sequence>MIHKSVIEKFETIRHETDLCVVGGGIAGMLTALSAARHGARVVLMQDRPVLGGNASSEVRMWIRGAHGDNMRETGILEELALENIYRNPTLNYSIWDSVLYGIIQYQDNIELILNCSCNAAEMDGAMIKSIKGWQTTTQKWHEVRATLFADCSGDSVLAPLTGAEWRMGREARSEFGEDIAPEQSDNCTMGMSCLIQARETGRKVTYIPPKWAKNYDEDDFPFRLDLRTRDAWTTGNFWWMELGGVNDSIGDTEQLRDRLLEIAFGVWDFIKNSGACDADNWELDWVGFLPGKRESRRYVGDYIMTQEDVRAGGRFDDLIAYGGWTMDDHHPEGFDTREQPTIYHPAPSPFGIPYRCIYSKNIDNLLFAGRNISVSHTAFSATRVMATCGLVGQAAGCAAAIAIRDRILPRDVYHTNIEELKQMLMDDDCYLPYNKRSIPELTQRAELTADGEPAPVLINGVDRPVGDTQNCWEGACGAEIIVDLKREAPVHSVRIVFDSELNRESWRELNHEIKLYPQHCNVFADEKDVYVPQALVREFRIEGARDGEWVELYRECNNYQRLVRIPVEGTYSKIKFVPEKTWGAETVKLFALEVQ</sequence>
<dbReference type="Pfam" id="PF12831">
    <property type="entry name" value="FAD_oxidored"/>
    <property type="match status" value="1"/>
</dbReference>
<keyword evidence="3" id="KW-0560">Oxidoreductase</keyword>
<dbReference type="GO" id="GO:0046872">
    <property type="term" value="F:metal ion binding"/>
    <property type="evidence" value="ECO:0007669"/>
    <property type="project" value="UniProtKB-KW"/>
</dbReference>
<gene>
    <name evidence="6" type="ORF">IAB04_01810</name>
</gene>
<dbReference type="PANTHER" id="PTHR43498">
    <property type="entry name" value="FERREDOXIN:COB-COM HETERODISULFIDE REDUCTASE SUBUNIT A"/>
    <property type="match status" value="1"/>
</dbReference>
<dbReference type="EMBL" id="DVND01000043">
    <property type="protein sequence ID" value="HIU48079.1"/>
    <property type="molecule type" value="Genomic_DNA"/>
</dbReference>
<evidence type="ECO:0000313" key="6">
    <source>
        <dbReference type="EMBL" id="HIU48079.1"/>
    </source>
</evidence>
<accession>A0A9D1S5K1</accession>
<evidence type="ECO:0000313" key="7">
    <source>
        <dbReference type="Proteomes" id="UP000824111"/>
    </source>
</evidence>
<dbReference type="Proteomes" id="UP000824111">
    <property type="component" value="Unassembled WGS sequence"/>
</dbReference>
<dbReference type="PANTHER" id="PTHR43498:SF1">
    <property type="entry name" value="COB--COM HETERODISULFIDE REDUCTASE IRON-SULFUR SUBUNIT A"/>
    <property type="match status" value="1"/>
</dbReference>
<dbReference type="Gene3D" id="3.50.50.60">
    <property type="entry name" value="FAD/NAD(P)-binding domain"/>
    <property type="match status" value="1"/>
</dbReference>
<reference evidence="6" key="1">
    <citation type="submission" date="2020-10" db="EMBL/GenBank/DDBJ databases">
        <authorList>
            <person name="Gilroy R."/>
        </authorList>
    </citation>
    <scope>NUCLEOTIDE SEQUENCE</scope>
    <source>
        <strain evidence="6">ChiSjej4B22-9803</strain>
    </source>
</reference>
<dbReference type="AlphaFoldDB" id="A0A9D1S5K1"/>
<keyword evidence="5" id="KW-0411">Iron-sulfur</keyword>
<dbReference type="InterPro" id="IPR039650">
    <property type="entry name" value="HdrA-like"/>
</dbReference>
<dbReference type="SUPFAM" id="SSF51905">
    <property type="entry name" value="FAD/NAD(P)-binding domain"/>
    <property type="match status" value="1"/>
</dbReference>
<dbReference type="GO" id="GO:0051539">
    <property type="term" value="F:4 iron, 4 sulfur cluster binding"/>
    <property type="evidence" value="ECO:0007669"/>
    <property type="project" value="UniProtKB-KW"/>
</dbReference>